<evidence type="ECO:0000313" key="2">
    <source>
        <dbReference type="EMBL" id="KKT64997.1"/>
    </source>
</evidence>
<feature type="domain" description="Peptidase S11 D-alanyl-D-alanine carboxypeptidase A N-terminal" evidence="1">
    <location>
        <begin position="18"/>
        <end position="66"/>
    </location>
</feature>
<comment type="caution">
    <text evidence="2">The sequence shown here is derived from an EMBL/GenBank/DDBJ whole genome shotgun (WGS) entry which is preliminary data.</text>
</comment>
<reference evidence="2 3" key="1">
    <citation type="journal article" date="2015" name="Nature">
        <title>rRNA introns, odd ribosomes, and small enigmatic genomes across a large radiation of phyla.</title>
        <authorList>
            <person name="Brown C.T."/>
            <person name="Hug L.A."/>
            <person name="Thomas B.C."/>
            <person name="Sharon I."/>
            <person name="Castelle C.J."/>
            <person name="Singh A."/>
            <person name="Wilkins M.J."/>
            <person name="Williams K.H."/>
            <person name="Banfield J.F."/>
        </authorList>
    </citation>
    <scope>NUCLEOTIDE SEQUENCE [LARGE SCALE GENOMIC DNA]</scope>
</reference>
<dbReference type="GO" id="GO:0006508">
    <property type="term" value="P:proteolysis"/>
    <property type="evidence" value="ECO:0007669"/>
    <property type="project" value="InterPro"/>
</dbReference>
<sequence>VVATKSKEIVSLDGTVIHQLTNTNELLGEVDGVIGVKTGTTDLAGESLVTMVERDGRKVILVLLGSNDRFGETKLLIDWVFNHHRWENSL</sequence>
<dbReference type="Proteomes" id="UP000034826">
    <property type="component" value="Unassembled WGS sequence"/>
</dbReference>
<protein>
    <recommendedName>
        <fullName evidence="1">Peptidase S11 D-alanyl-D-alanine carboxypeptidase A N-terminal domain-containing protein</fullName>
    </recommendedName>
</protein>
<dbReference type="GO" id="GO:0009002">
    <property type="term" value="F:serine-type D-Ala-D-Ala carboxypeptidase activity"/>
    <property type="evidence" value="ECO:0007669"/>
    <property type="project" value="InterPro"/>
</dbReference>
<dbReference type="InterPro" id="IPR012338">
    <property type="entry name" value="Beta-lactam/transpept-like"/>
</dbReference>
<dbReference type="EMBL" id="LCIY01000048">
    <property type="protein sequence ID" value="KKT64997.1"/>
    <property type="molecule type" value="Genomic_DNA"/>
</dbReference>
<proteinExistence type="predicted"/>
<dbReference type="SUPFAM" id="SSF56601">
    <property type="entry name" value="beta-lactamase/transpeptidase-like"/>
    <property type="match status" value="1"/>
</dbReference>
<feature type="non-terminal residue" evidence="2">
    <location>
        <position position="1"/>
    </location>
</feature>
<evidence type="ECO:0000259" key="1">
    <source>
        <dbReference type="Pfam" id="PF00768"/>
    </source>
</evidence>
<dbReference type="InterPro" id="IPR001967">
    <property type="entry name" value="Peptidase_S11_N"/>
</dbReference>
<dbReference type="AlphaFoldDB" id="A0A0G1L8M8"/>
<accession>A0A0G1L8M8</accession>
<dbReference type="Pfam" id="PF00768">
    <property type="entry name" value="Peptidase_S11"/>
    <property type="match status" value="1"/>
</dbReference>
<evidence type="ECO:0000313" key="3">
    <source>
        <dbReference type="Proteomes" id="UP000034826"/>
    </source>
</evidence>
<name>A0A0G1L8M8_9BACT</name>
<gene>
    <name evidence="2" type="ORF">UW60_C0048G0006</name>
</gene>
<organism evidence="2 3">
    <name type="scientific">Candidatus Woesebacteria bacterium GW2011_GWA2_44_33</name>
    <dbReference type="NCBI Taxonomy" id="1618564"/>
    <lineage>
        <taxon>Bacteria</taxon>
        <taxon>Candidatus Woeseibacteriota</taxon>
    </lineage>
</organism>
<dbReference type="Gene3D" id="3.40.710.10">
    <property type="entry name" value="DD-peptidase/beta-lactamase superfamily"/>
    <property type="match status" value="1"/>
</dbReference>